<dbReference type="Proteomes" id="UP000230956">
    <property type="component" value="Unassembled WGS sequence"/>
</dbReference>
<dbReference type="SUPFAM" id="SSF53795">
    <property type="entry name" value="PEP carboxykinase-like"/>
    <property type="match status" value="1"/>
</dbReference>
<dbReference type="GO" id="GO:0006094">
    <property type="term" value="P:gluconeogenesis"/>
    <property type="evidence" value="ECO:0007669"/>
    <property type="project" value="UniProtKB-UniPathway"/>
</dbReference>
<dbReference type="Gene3D" id="3.90.228.20">
    <property type="match status" value="2"/>
</dbReference>
<proteinExistence type="inferred from homology"/>
<dbReference type="SUPFAM" id="SSF68923">
    <property type="entry name" value="PEP carboxykinase N-terminal domain"/>
    <property type="match status" value="1"/>
</dbReference>
<dbReference type="InterPro" id="IPR008210">
    <property type="entry name" value="PEP_carboxykinase_N"/>
</dbReference>
<dbReference type="InterPro" id="IPR001272">
    <property type="entry name" value="PEP_carboxykinase_ATP"/>
</dbReference>
<evidence type="ECO:0000256" key="7">
    <source>
        <dbReference type="ARBA" id="ARBA00047371"/>
    </source>
</evidence>
<gene>
    <name evidence="8" type="ORF">COY37_06430</name>
</gene>
<keyword evidence="8" id="KW-0670">Pyruvate</keyword>
<keyword evidence="5" id="KW-0067">ATP-binding</keyword>
<keyword evidence="4" id="KW-0547">Nucleotide-binding</keyword>
<evidence type="ECO:0000256" key="1">
    <source>
        <dbReference type="ARBA" id="ARBA00004742"/>
    </source>
</evidence>
<keyword evidence="8" id="KW-0808">Transferase</keyword>
<reference evidence="9" key="1">
    <citation type="submission" date="2017-09" db="EMBL/GenBank/DDBJ databases">
        <title>Depth-based differentiation of microbial function through sediment-hosted aquifers and enrichment of novel symbionts in the deep terrestrial subsurface.</title>
        <authorList>
            <person name="Probst A.J."/>
            <person name="Ladd B."/>
            <person name="Jarett J.K."/>
            <person name="Geller-Mcgrath D.E."/>
            <person name="Sieber C.M.K."/>
            <person name="Emerson J.B."/>
            <person name="Anantharaman K."/>
            <person name="Thomas B.C."/>
            <person name="Malmstrom R."/>
            <person name="Stieglmeier M."/>
            <person name="Klingl A."/>
            <person name="Woyke T."/>
            <person name="Ryan C.M."/>
            <person name="Banfield J.F."/>
        </authorList>
    </citation>
    <scope>NUCLEOTIDE SEQUENCE [LARGE SCALE GENOMIC DNA]</scope>
</reference>
<dbReference type="InterPro" id="IPR013035">
    <property type="entry name" value="PEP_carboxykinase_C"/>
</dbReference>
<keyword evidence="8" id="KW-0418">Kinase</keyword>
<dbReference type="Gene3D" id="3.40.449.10">
    <property type="entry name" value="Phosphoenolpyruvate Carboxykinase, domain 1"/>
    <property type="match status" value="1"/>
</dbReference>
<comment type="catalytic activity">
    <reaction evidence="7">
        <text>oxaloacetate + ATP = phosphoenolpyruvate + ADP + CO2</text>
        <dbReference type="Rhea" id="RHEA:18617"/>
        <dbReference type="ChEBI" id="CHEBI:16452"/>
        <dbReference type="ChEBI" id="CHEBI:16526"/>
        <dbReference type="ChEBI" id="CHEBI:30616"/>
        <dbReference type="ChEBI" id="CHEBI:58702"/>
        <dbReference type="ChEBI" id="CHEBI:456216"/>
        <dbReference type="EC" id="4.1.1.49"/>
    </reaction>
</comment>
<protein>
    <recommendedName>
        <fullName evidence="3">phosphoenolpyruvate carboxykinase (ATP)</fullName>
        <ecNumber evidence="3">4.1.1.49</ecNumber>
    </recommendedName>
</protein>
<dbReference type="AlphaFoldDB" id="A0A2M7T7J6"/>
<dbReference type="GO" id="GO:0005524">
    <property type="term" value="F:ATP binding"/>
    <property type="evidence" value="ECO:0007669"/>
    <property type="project" value="UniProtKB-KW"/>
</dbReference>
<name>A0A2M7T7J6_9ACTN</name>
<dbReference type="EC" id="4.1.1.49" evidence="3"/>
<sequence>MASIQRPPRSAWRAMLESAFYANSVRKTTIPELYELALKQSEVMATSQPFYKPEQFDLPADAKILVSNDGGIVGRTARARRLVRQMGAEKGEYLRILSEAVYQLNKREGLWLEAIVGLHPDFAIKANLISPATDAKNMFDWGINFAPWMKPWMDMYNDSRQIDEPDILVLADPEWRDSRFPDGLVIIDEDENCAALLGLRYFGERKKGTLTLAWTIGTRQNMVACHGGIKTINEKSPVAVFGLSGSGKSSLTNSCNHAGTLDENEKVTVIHDDAFLIDLDADNTVALEPSLFDKTDAVEFNDPSIKYFYSAQNVAVTQQPDGSRLLMAEDIRNDNGRCIKSRDMFNHADSCARPGSVIWLQKDPSLPPVSKISDIGLAVAMGASLSTMRAKGVENVPVEELAKLVIEPFANPFRVHPLMVDCQQFSKLFKLGTECYVMNTHAFGLPDKEINITLQLSLTIVTNIVRGTLEWKEWETFPGLLIPKNGAELFGADYDEKFEPTNEIAYIDFLRKRMQDRVTYLSNKRDLENDMESAFIDPLVAARVKIDKMLHPI</sequence>
<keyword evidence="6" id="KW-0456">Lyase</keyword>
<evidence type="ECO:0000313" key="8">
    <source>
        <dbReference type="EMBL" id="PIZ38302.1"/>
    </source>
</evidence>
<dbReference type="GO" id="GO:0016301">
    <property type="term" value="F:kinase activity"/>
    <property type="evidence" value="ECO:0007669"/>
    <property type="project" value="UniProtKB-KW"/>
</dbReference>
<dbReference type="EMBL" id="PFNG01000152">
    <property type="protein sequence ID" value="PIZ38302.1"/>
    <property type="molecule type" value="Genomic_DNA"/>
</dbReference>
<dbReference type="GO" id="GO:0004612">
    <property type="term" value="F:phosphoenolpyruvate carboxykinase (ATP) activity"/>
    <property type="evidence" value="ECO:0007669"/>
    <property type="project" value="UniProtKB-EC"/>
</dbReference>
<evidence type="ECO:0000256" key="4">
    <source>
        <dbReference type="ARBA" id="ARBA00022741"/>
    </source>
</evidence>
<comment type="pathway">
    <text evidence="1">Carbohydrate biosynthesis; gluconeogenesis.</text>
</comment>
<accession>A0A2M7T7J6</accession>
<evidence type="ECO:0000313" key="9">
    <source>
        <dbReference type="Proteomes" id="UP000230956"/>
    </source>
</evidence>
<dbReference type="Pfam" id="PF01293">
    <property type="entry name" value="PEPCK_ATP"/>
    <property type="match status" value="1"/>
</dbReference>
<dbReference type="RefSeq" id="WP_286976819.1">
    <property type="nucleotide sequence ID" value="NZ_PFNG01000152.1"/>
</dbReference>
<evidence type="ECO:0000256" key="6">
    <source>
        <dbReference type="ARBA" id="ARBA00023239"/>
    </source>
</evidence>
<organism evidence="8 9">
    <name type="scientific">Candidatus Aquicultor secundus</name>
    <dbReference type="NCBI Taxonomy" id="1973895"/>
    <lineage>
        <taxon>Bacteria</taxon>
        <taxon>Bacillati</taxon>
        <taxon>Actinomycetota</taxon>
        <taxon>Candidatus Aquicultoria</taxon>
        <taxon>Candidatus Aquicultorales</taxon>
        <taxon>Candidatus Aquicultoraceae</taxon>
        <taxon>Candidatus Aquicultor</taxon>
    </lineage>
</organism>
<dbReference type="UniPathway" id="UPA00138"/>
<comment type="similarity">
    <text evidence="2">Belongs to the phosphoenolpyruvate carboxykinase (ATP) family.</text>
</comment>
<evidence type="ECO:0000256" key="5">
    <source>
        <dbReference type="ARBA" id="ARBA00022840"/>
    </source>
</evidence>
<evidence type="ECO:0000256" key="2">
    <source>
        <dbReference type="ARBA" id="ARBA00006052"/>
    </source>
</evidence>
<evidence type="ECO:0000256" key="3">
    <source>
        <dbReference type="ARBA" id="ARBA00012363"/>
    </source>
</evidence>
<comment type="caution">
    <text evidence="8">The sequence shown here is derived from an EMBL/GenBank/DDBJ whole genome shotgun (WGS) entry which is preliminary data.</text>
</comment>